<dbReference type="InterPro" id="IPR029058">
    <property type="entry name" value="AB_hydrolase_fold"/>
</dbReference>
<proteinExistence type="predicted"/>
<feature type="signal peptide" evidence="3">
    <location>
        <begin position="1"/>
        <end position="28"/>
    </location>
</feature>
<evidence type="ECO:0000313" key="5">
    <source>
        <dbReference type="EMBL" id="GGF52201.1"/>
    </source>
</evidence>
<dbReference type="SUPFAM" id="SSF53474">
    <property type="entry name" value="alpha/beta-Hydrolases"/>
    <property type="match status" value="1"/>
</dbReference>
<evidence type="ECO:0000259" key="4">
    <source>
        <dbReference type="Pfam" id="PF00326"/>
    </source>
</evidence>
<evidence type="ECO:0000256" key="1">
    <source>
        <dbReference type="ARBA" id="ARBA00022729"/>
    </source>
</evidence>
<name>A0A917F5M4_9HYPH</name>
<keyword evidence="1 3" id="KW-0732">Signal</keyword>
<evidence type="ECO:0000256" key="2">
    <source>
        <dbReference type="SAM" id="MobiDB-lite"/>
    </source>
</evidence>
<feature type="domain" description="Peptidase S9 prolyl oligopeptidase catalytic" evidence="4">
    <location>
        <begin position="133"/>
        <end position="177"/>
    </location>
</feature>
<gene>
    <name evidence="5" type="ORF">GCM10007301_09590</name>
</gene>
<keyword evidence="6" id="KW-1185">Reference proteome</keyword>
<dbReference type="EMBL" id="BMCT01000001">
    <property type="protein sequence ID" value="GGF52201.1"/>
    <property type="molecule type" value="Genomic_DNA"/>
</dbReference>
<feature type="region of interest" description="Disordered" evidence="2">
    <location>
        <begin position="326"/>
        <end position="360"/>
    </location>
</feature>
<comment type="caution">
    <text evidence="5">The sequence shown here is derived from an EMBL/GenBank/DDBJ whole genome shotgun (WGS) entry which is preliminary data.</text>
</comment>
<evidence type="ECO:0000256" key="3">
    <source>
        <dbReference type="SAM" id="SignalP"/>
    </source>
</evidence>
<sequence>MILNGAVPRRLGLAFRLLAMCLPLAGMAVLSTVPAAAQEQVSERRLTVGKEKRSYLLSRPEGAAGPLPTVIALHGAGESAEGFMGYLGLEPTAAANRFVAVYPQGIGRVWNDGRPAAMRLKAVLTPGDDVAYLISLTAQLVAEGIADPNRIYLMGISNGGFMVERMACEHADLYAAFSVIMATAPANYREECRPSRPVPIMFIHGTADPVIAWDGFWTPMGATLSAPDSAQLYARLNGCGEPQVTSLPDLERVDGTTVGLFRWQGCAAPGEVALYRVERGGHQSPARVETSPELATMFLGLRNRDIDAGAESWALFSRHALGPAAQPAGTGTGVPGGVPLPRPSPLKQKSAGQGIPATAQ</sequence>
<dbReference type="GO" id="GO:0008236">
    <property type="term" value="F:serine-type peptidase activity"/>
    <property type="evidence" value="ECO:0007669"/>
    <property type="project" value="InterPro"/>
</dbReference>
<dbReference type="Proteomes" id="UP000606044">
    <property type="component" value="Unassembled WGS sequence"/>
</dbReference>
<dbReference type="InterPro" id="IPR001375">
    <property type="entry name" value="Peptidase_S9_cat"/>
</dbReference>
<accession>A0A917F5M4</accession>
<organism evidence="5 6">
    <name type="scientific">Azorhizobium oxalatiphilum</name>
    <dbReference type="NCBI Taxonomy" id="980631"/>
    <lineage>
        <taxon>Bacteria</taxon>
        <taxon>Pseudomonadati</taxon>
        <taxon>Pseudomonadota</taxon>
        <taxon>Alphaproteobacteria</taxon>
        <taxon>Hyphomicrobiales</taxon>
        <taxon>Xanthobacteraceae</taxon>
        <taxon>Azorhizobium</taxon>
    </lineage>
</organism>
<dbReference type="Gene3D" id="3.40.50.1820">
    <property type="entry name" value="alpha/beta hydrolase"/>
    <property type="match status" value="1"/>
</dbReference>
<reference evidence="5" key="1">
    <citation type="journal article" date="2014" name="Int. J. Syst. Evol. Microbiol.">
        <title>Complete genome sequence of Corynebacterium casei LMG S-19264T (=DSM 44701T), isolated from a smear-ripened cheese.</title>
        <authorList>
            <consortium name="US DOE Joint Genome Institute (JGI-PGF)"/>
            <person name="Walter F."/>
            <person name="Albersmeier A."/>
            <person name="Kalinowski J."/>
            <person name="Ruckert C."/>
        </authorList>
    </citation>
    <scope>NUCLEOTIDE SEQUENCE</scope>
    <source>
        <strain evidence="5">CCM 7897</strain>
    </source>
</reference>
<dbReference type="AlphaFoldDB" id="A0A917F5M4"/>
<dbReference type="RefSeq" id="WP_188575866.1">
    <property type="nucleotide sequence ID" value="NZ_BMCT01000001.1"/>
</dbReference>
<evidence type="ECO:0000313" key="6">
    <source>
        <dbReference type="Proteomes" id="UP000606044"/>
    </source>
</evidence>
<dbReference type="GO" id="GO:0006508">
    <property type="term" value="P:proteolysis"/>
    <property type="evidence" value="ECO:0007669"/>
    <property type="project" value="InterPro"/>
</dbReference>
<feature type="chain" id="PRO_5037287690" evidence="3">
    <location>
        <begin position="29"/>
        <end position="360"/>
    </location>
</feature>
<dbReference type="PANTHER" id="PTHR43037:SF1">
    <property type="entry name" value="BLL1128 PROTEIN"/>
    <property type="match status" value="1"/>
</dbReference>
<protein>
    <submittedName>
        <fullName evidence="5">Polyhydroxybutyrate depolymerase</fullName>
    </submittedName>
</protein>
<dbReference type="InterPro" id="IPR050955">
    <property type="entry name" value="Plant_Biomass_Hydrol_Est"/>
</dbReference>
<reference evidence="5" key="2">
    <citation type="submission" date="2020-09" db="EMBL/GenBank/DDBJ databases">
        <authorList>
            <person name="Sun Q."/>
            <person name="Sedlacek I."/>
        </authorList>
    </citation>
    <scope>NUCLEOTIDE SEQUENCE</scope>
    <source>
        <strain evidence="5">CCM 7897</strain>
    </source>
</reference>
<dbReference type="PANTHER" id="PTHR43037">
    <property type="entry name" value="UNNAMED PRODUCT-RELATED"/>
    <property type="match status" value="1"/>
</dbReference>
<dbReference type="Pfam" id="PF00326">
    <property type="entry name" value="Peptidase_S9"/>
    <property type="match status" value="1"/>
</dbReference>